<evidence type="ECO:0000256" key="1">
    <source>
        <dbReference type="ARBA" id="ARBA00022490"/>
    </source>
</evidence>
<dbReference type="PANTHER" id="PTHR30111:SF1">
    <property type="entry name" value="33 KDA CHAPERONIN"/>
    <property type="match status" value="1"/>
</dbReference>
<comment type="similarity">
    <text evidence="6">Belongs to the HSP33 family.</text>
</comment>
<evidence type="ECO:0000256" key="4">
    <source>
        <dbReference type="ARBA" id="ARBA00023186"/>
    </source>
</evidence>
<keyword evidence="1 6" id="KW-0963">Cytoplasm</keyword>
<keyword evidence="5 6" id="KW-0676">Redox-active center</keyword>
<evidence type="ECO:0000256" key="3">
    <source>
        <dbReference type="ARBA" id="ARBA00023157"/>
    </source>
</evidence>
<organism evidence="7">
    <name type="scientific">Thermohahella caldifontis</name>
    <dbReference type="NCBI Taxonomy" id="3142973"/>
    <lineage>
        <taxon>Bacteria</taxon>
        <taxon>Pseudomonadati</taxon>
        <taxon>Pseudomonadota</taxon>
        <taxon>Gammaproteobacteria</taxon>
        <taxon>Oceanospirillales</taxon>
        <taxon>Hahellaceae</taxon>
        <taxon>Thermohahella</taxon>
    </lineage>
</organism>
<dbReference type="InterPro" id="IPR016153">
    <property type="entry name" value="Heat_shock_Hsp33_N"/>
</dbReference>
<dbReference type="SUPFAM" id="SSF118352">
    <property type="entry name" value="HSP33 redox switch-like"/>
    <property type="match status" value="1"/>
</dbReference>
<dbReference type="NCBIfam" id="NF001033">
    <property type="entry name" value="PRK00114.1"/>
    <property type="match status" value="1"/>
</dbReference>
<protein>
    <recommendedName>
        <fullName evidence="6">33 kDa chaperonin</fullName>
    </recommendedName>
    <alternativeName>
        <fullName evidence="6">Heat shock protein 33 homolog</fullName>
        <shortName evidence="6">HSP33</shortName>
    </alternativeName>
</protein>
<keyword evidence="2 6" id="KW-0862">Zinc</keyword>
<evidence type="ECO:0000313" key="7">
    <source>
        <dbReference type="EMBL" id="XDT71758.1"/>
    </source>
</evidence>
<dbReference type="InterPro" id="IPR016154">
    <property type="entry name" value="Heat_shock_Hsp33_C"/>
</dbReference>
<dbReference type="GO" id="GO:0051082">
    <property type="term" value="F:unfolded protein binding"/>
    <property type="evidence" value="ECO:0007669"/>
    <property type="project" value="UniProtKB-UniRule"/>
</dbReference>
<dbReference type="Gene3D" id="3.90.1280.10">
    <property type="entry name" value="HSP33 redox switch-like"/>
    <property type="match status" value="1"/>
</dbReference>
<keyword evidence="3 6" id="KW-1015">Disulfide bond</keyword>
<comment type="function">
    <text evidence="6">Redox regulated molecular chaperone. Protects both thermally unfolding and oxidatively damaged proteins from irreversible aggregation. Plays an important role in the bacterial defense system toward oxidative stress.</text>
</comment>
<gene>
    <name evidence="6 7" type="primary">hslO</name>
    <name evidence="7" type="ORF">AAIA72_13230</name>
</gene>
<dbReference type="InterPro" id="IPR000397">
    <property type="entry name" value="Heat_shock_Hsp33"/>
</dbReference>
<dbReference type="HAMAP" id="MF_00117">
    <property type="entry name" value="HslO"/>
    <property type="match status" value="1"/>
</dbReference>
<dbReference type="Gene3D" id="1.10.287.480">
    <property type="entry name" value="helix hairpin bin"/>
    <property type="match status" value="1"/>
</dbReference>
<dbReference type="AlphaFoldDB" id="A0AB39UUM1"/>
<evidence type="ECO:0000256" key="6">
    <source>
        <dbReference type="HAMAP-Rule" id="MF_00117"/>
    </source>
</evidence>
<keyword evidence="4 6" id="KW-0143">Chaperone</keyword>
<dbReference type="SUPFAM" id="SSF64397">
    <property type="entry name" value="Hsp33 domain"/>
    <property type="match status" value="1"/>
</dbReference>
<evidence type="ECO:0000256" key="2">
    <source>
        <dbReference type="ARBA" id="ARBA00022833"/>
    </source>
</evidence>
<dbReference type="PANTHER" id="PTHR30111">
    <property type="entry name" value="33 KDA CHAPERONIN"/>
    <property type="match status" value="1"/>
</dbReference>
<evidence type="ECO:0000256" key="5">
    <source>
        <dbReference type="ARBA" id="ARBA00023284"/>
    </source>
</evidence>
<dbReference type="RefSeq" id="WP_369600783.1">
    <property type="nucleotide sequence ID" value="NZ_CP154858.1"/>
</dbReference>
<dbReference type="PIRSF" id="PIRSF005261">
    <property type="entry name" value="Heat_shock_Hsp33"/>
    <property type="match status" value="1"/>
</dbReference>
<feature type="disulfide bond" description="Redox-active" evidence="6">
    <location>
        <begin position="258"/>
        <end position="261"/>
    </location>
</feature>
<dbReference type="CDD" id="cd00498">
    <property type="entry name" value="Hsp33"/>
    <property type="match status" value="1"/>
</dbReference>
<dbReference type="KEGG" id="tcd:AAIA72_13230"/>
<reference evidence="7" key="1">
    <citation type="submission" date="2024-05" db="EMBL/GenBank/DDBJ databases">
        <title>Genome sequencing of novel strain.</title>
        <authorList>
            <person name="Ganbat D."/>
            <person name="Ganbat S."/>
            <person name="Lee S.-J."/>
        </authorList>
    </citation>
    <scope>NUCLEOTIDE SEQUENCE</scope>
    <source>
        <strain evidence="7">SMD15-11</strain>
    </source>
</reference>
<dbReference type="Gene3D" id="3.55.30.10">
    <property type="entry name" value="Hsp33 domain"/>
    <property type="match status" value="1"/>
</dbReference>
<dbReference type="GO" id="GO:0042026">
    <property type="term" value="P:protein refolding"/>
    <property type="evidence" value="ECO:0007669"/>
    <property type="project" value="TreeGrafter"/>
</dbReference>
<feature type="disulfide bond" description="Redox-active" evidence="6">
    <location>
        <begin position="225"/>
        <end position="227"/>
    </location>
</feature>
<name>A0AB39UUM1_9GAMM</name>
<dbReference type="Pfam" id="PF01430">
    <property type="entry name" value="HSP33"/>
    <property type="match status" value="1"/>
</dbReference>
<dbReference type="GO" id="GO:0044183">
    <property type="term" value="F:protein folding chaperone"/>
    <property type="evidence" value="ECO:0007669"/>
    <property type="project" value="TreeGrafter"/>
</dbReference>
<dbReference type="GO" id="GO:0005737">
    <property type="term" value="C:cytoplasm"/>
    <property type="evidence" value="ECO:0007669"/>
    <property type="project" value="UniProtKB-SubCell"/>
</dbReference>
<sequence>MSDLLYRFTFDHANVRGAIVQLDRTYAEALQRHKGDTLTGELLGQALCATLLMSTHLKIQGALALQAVGNGALRLLMAEATDQHSVRGLVRLAGNPESSDLRQLLGQERRMAVTITPREGQRYQGVVPLENATLSACLEEYFLQSEQLPTRFWLAADDQRAAGLLLQVLPADTGQDENDWVHLTTLADSITEDELLHLPSQEVLYRLFHDESARIFDPVPVHYACTCSEQRTLEAIRELGRDEAMQILDERGHIEVQCQFCNQTYRFDRPRIEQLFADPTLH</sequence>
<comment type="subcellular location">
    <subcellularLocation>
        <location evidence="6">Cytoplasm</location>
    </subcellularLocation>
</comment>
<comment type="PTM">
    <text evidence="6">Under oxidizing conditions two disulfide bonds are formed involving the reactive cysteines. Under reducing conditions zinc is bound to the reactive cysteines and the protein is inactive.</text>
</comment>
<dbReference type="EMBL" id="CP154858">
    <property type="protein sequence ID" value="XDT71758.1"/>
    <property type="molecule type" value="Genomic_DNA"/>
</dbReference>
<dbReference type="InterPro" id="IPR023212">
    <property type="entry name" value="Hsp33_helix_hairpin_bin_dom_sf"/>
</dbReference>
<proteinExistence type="inferred from homology"/>
<accession>A0AB39UUM1</accession>